<evidence type="ECO:0000313" key="2">
    <source>
        <dbReference type="EMBL" id="USR92935.1"/>
    </source>
</evidence>
<accession>A0ABY5AVQ3</accession>
<evidence type="ECO:0000259" key="1">
    <source>
        <dbReference type="Pfam" id="PF13439"/>
    </source>
</evidence>
<name>A0ABY5AVQ3_9CYAN</name>
<proteinExistence type="predicted"/>
<organism evidence="2 3">
    <name type="scientific">Phormidium yuhuli AB48</name>
    <dbReference type="NCBI Taxonomy" id="2940671"/>
    <lineage>
        <taxon>Bacteria</taxon>
        <taxon>Bacillati</taxon>
        <taxon>Cyanobacteriota</taxon>
        <taxon>Cyanophyceae</taxon>
        <taxon>Oscillatoriophycideae</taxon>
        <taxon>Oscillatoriales</taxon>
        <taxon>Oscillatoriaceae</taxon>
        <taxon>Phormidium</taxon>
        <taxon>Phormidium yuhuli</taxon>
    </lineage>
</organism>
<dbReference type="SUPFAM" id="SSF53756">
    <property type="entry name" value="UDP-Glycosyltransferase/glycogen phosphorylase"/>
    <property type="match status" value="1"/>
</dbReference>
<dbReference type="CDD" id="cd03801">
    <property type="entry name" value="GT4_PimA-like"/>
    <property type="match status" value="1"/>
</dbReference>
<reference evidence="2" key="1">
    <citation type="submission" date="2022-06" db="EMBL/GenBank/DDBJ databases">
        <title>Genome sequence of Phormidium yuhuli AB48 isolated from an industrial photobioreactor environment.</title>
        <authorList>
            <person name="Qiu Y."/>
            <person name="Noonan A.J.C."/>
            <person name="Dofher K."/>
            <person name="Koch M."/>
            <person name="Kieft B."/>
            <person name="Lin X."/>
            <person name="Ziels R.M."/>
            <person name="Hallam S.J."/>
        </authorList>
    </citation>
    <scope>NUCLEOTIDE SEQUENCE</scope>
    <source>
        <strain evidence="2">AB48</strain>
    </source>
</reference>
<dbReference type="EMBL" id="CP098611">
    <property type="protein sequence ID" value="USR92935.1"/>
    <property type="molecule type" value="Genomic_DNA"/>
</dbReference>
<keyword evidence="3" id="KW-1185">Reference proteome</keyword>
<gene>
    <name evidence="2" type="ORF">NEA10_09545</name>
</gene>
<feature type="domain" description="Glycosyltransferase subfamily 4-like N-terminal" evidence="1">
    <location>
        <begin position="29"/>
        <end position="198"/>
    </location>
</feature>
<sequence>MTVDTPFASPPRISILVSDLSKQGAGRWGGAVRTFLLAQALERLGAQVTIYGFIFGDDPAEPTVGNFPIVTVPGAYYPEFIRRSRELLRHLDTDIIYALRPKATTLGLALWHKRRTGCPIILDIDDWELSWHGGDRFRYRPSLKQLARDILKPKGALRYPDHPLYLRWMEAQVSKADAVTVHTGFLQDRFGGVNVPNGKDTDLFNPEGYDTQLSREVHGFSKYRILMFPGAPRPYKGIEDVLKALDLLNREELRLVIVGGSPYDDYDQDLRRRWGRWIIQLPPQPVTKMPFVVAGADIIVVPQRETPAALAQFPLKLTDGMSMAKPILATQVGDIPEILQGAGYLVAPEAPEAIAQQINWILEHPEEARQRGALARQRCVEHYSLDAMSHLLAKVIQSLPLSPHG</sequence>
<dbReference type="Pfam" id="PF13692">
    <property type="entry name" value="Glyco_trans_1_4"/>
    <property type="match status" value="1"/>
</dbReference>
<dbReference type="PANTHER" id="PTHR12526">
    <property type="entry name" value="GLYCOSYLTRANSFERASE"/>
    <property type="match status" value="1"/>
</dbReference>
<dbReference type="Gene3D" id="3.40.50.2000">
    <property type="entry name" value="Glycogen Phosphorylase B"/>
    <property type="match status" value="2"/>
</dbReference>
<protein>
    <submittedName>
        <fullName evidence="2">Glycosyltransferase family 4 protein</fullName>
    </submittedName>
</protein>
<dbReference type="RefSeq" id="WP_252665110.1">
    <property type="nucleotide sequence ID" value="NZ_CP098611.1"/>
</dbReference>
<dbReference type="Proteomes" id="UP001056708">
    <property type="component" value="Chromosome"/>
</dbReference>
<dbReference type="Pfam" id="PF13439">
    <property type="entry name" value="Glyco_transf_4"/>
    <property type="match status" value="1"/>
</dbReference>
<evidence type="ECO:0000313" key="3">
    <source>
        <dbReference type="Proteomes" id="UP001056708"/>
    </source>
</evidence>
<dbReference type="InterPro" id="IPR028098">
    <property type="entry name" value="Glyco_trans_4-like_N"/>
</dbReference>
<dbReference type="PANTHER" id="PTHR12526:SF636">
    <property type="entry name" value="BLL3647 PROTEIN"/>
    <property type="match status" value="1"/>
</dbReference>